<feature type="region of interest" description="Disordered" evidence="7">
    <location>
        <begin position="18"/>
        <end position="37"/>
    </location>
</feature>
<evidence type="ECO:0000256" key="1">
    <source>
        <dbReference type="ARBA" id="ARBA00003236"/>
    </source>
</evidence>
<evidence type="ECO:0000256" key="5">
    <source>
        <dbReference type="ARBA" id="ARBA00022729"/>
    </source>
</evidence>
<dbReference type="GO" id="GO:0005576">
    <property type="term" value="C:extracellular region"/>
    <property type="evidence" value="ECO:0007669"/>
    <property type="project" value="UniProtKB-SubCell"/>
</dbReference>
<dbReference type="EMBL" id="PDKW01000042">
    <property type="protein sequence ID" value="PGH55229.1"/>
    <property type="molecule type" value="Genomic_DNA"/>
</dbReference>
<comment type="similarity">
    <text evidence="3">Belongs to the polysaccharide deacetylase family.</text>
</comment>
<dbReference type="Gene3D" id="3.20.20.370">
    <property type="entry name" value="Glycoside hydrolase/deacetylase"/>
    <property type="match status" value="1"/>
</dbReference>
<dbReference type="InterPro" id="IPR051398">
    <property type="entry name" value="Polysacch_Deacetylase"/>
</dbReference>
<accession>A0A2B8BBY2</accession>
<dbReference type="InterPro" id="IPR011330">
    <property type="entry name" value="Glyco_hydro/deAcase_b/a-brl"/>
</dbReference>
<keyword evidence="5" id="KW-0732">Signal</keyword>
<dbReference type="SUPFAM" id="SSF88713">
    <property type="entry name" value="Glycoside hydrolase/deacetylase"/>
    <property type="match status" value="1"/>
</dbReference>
<evidence type="ECO:0000256" key="4">
    <source>
        <dbReference type="ARBA" id="ARBA00020071"/>
    </source>
</evidence>
<keyword evidence="10" id="KW-1185">Reference proteome</keyword>
<comment type="caution">
    <text evidence="9">The sequence shown here is derived from an EMBL/GenBank/DDBJ whole genome shotgun (WGS) entry which is preliminary data.</text>
</comment>
<dbReference type="InterPro" id="IPR002509">
    <property type="entry name" value="NODB_dom"/>
</dbReference>
<dbReference type="PROSITE" id="PS51677">
    <property type="entry name" value="NODB"/>
    <property type="match status" value="1"/>
</dbReference>
<dbReference type="CDD" id="cd10967">
    <property type="entry name" value="CE4_GLA_like_6s"/>
    <property type="match status" value="1"/>
</dbReference>
<evidence type="ECO:0000256" key="6">
    <source>
        <dbReference type="ARBA" id="ARBA00032976"/>
    </source>
</evidence>
<protein>
    <recommendedName>
        <fullName evidence="4">Chitooligosaccharide deacetylase</fullName>
    </recommendedName>
    <alternativeName>
        <fullName evidence="6">Nodulation protein B</fullName>
    </alternativeName>
</protein>
<feature type="compositionally biased region" description="Low complexity" evidence="7">
    <location>
        <begin position="26"/>
        <end position="37"/>
    </location>
</feature>
<dbReference type="Pfam" id="PF01522">
    <property type="entry name" value="Polysacc_deac_1"/>
    <property type="match status" value="1"/>
</dbReference>
<evidence type="ECO:0000256" key="3">
    <source>
        <dbReference type="ARBA" id="ARBA00010973"/>
    </source>
</evidence>
<dbReference type="GO" id="GO:0005975">
    <property type="term" value="P:carbohydrate metabolic process"/>
    <property type="evidence" value="ECO:0007669"/>
    <property type="project" value="InterPro"/>
</dbReference>
<dbReference type="PANTHER" id="PTHR34216">
    <property type="match status" value="1"/>
</dbReference>
<evidence type="ECO:0000259" key="8">
    <source>
        <dbReference type="PROSITE" id="PS51677"/>
    </source>
</evidence>
<organism evidence="9 10">
    <name type="scientific">Azospirillum palustre</name>
    <dbReference type="NCBI Taxonomy" id="2044885"/>
    <lineage>
        <taxon>Bacteria</taxon>
        <taxon>Pseudomonadati</taxon>
        <taxon>Pseudomonadota</taxon>
        <taxon>Alphaproteobacteria</taxon>
        <taxon>Rhodospirillales</taxon>
        <taxon>Azospirillaceae</taxon>
        <taxon>Azospirillum</taxon>
    </lineage>
</organism>
<comment type="subcellular location">
    <subcellularLocation>
        <location evidence="2">Secreted</location>
    </subcellularLocation>
</comment>
<gene>
    <name evidence="9" type="ORF">CRT60_17990</name>
</gene>
<evidence type="ECO:0000313" key="9">
    <source>
        <dbReference type="EMBL" id="PGH55229.1"/>
    </source>
</evidence>
<dbReference type="OrthoDB" id="9763050at2"/>
<evidence type="ECO:0000313" key="10">
    <source>
        <dbReference type="Proteomes" id="UP000225379"/>
    </source>
</evidence>
<evidence type="ECO:0000256" key="7">
    <source>
        <dbReference type="SAM" id="MobiDB-lite"/>
    </source>
</evidence>
<comment type="function">
    <text evidence="1">Is involved in generating a small heat-stable compound (Nod), an acylated oligomer of N-acetylglucosamine, that stimulates mitosis in various plant protoplasts.</text>
</comment>
<evidence type="ECO:0000256" key="2">
    <source>
        <dbReference type="ARBA" id="ARBA00004613"/>
    </source>
</evidence>
<dbReference type="PANTHER" id="PTHR34216:SF3">
    <property type="entry name" value="POLY-BETA-1,6-N-ACETYL-D-GLUCOSAMINE N-DEACETYLASE"/>
    <property type="match status" value="1"/>
</dbReference>
<dbReference type="AlphaFoldDB" id="A0A2B8BBY2"/>
<dbReference type="Proteomes" id="UP000225379">
    <property type="component" value="Unassembled WGS sequence"/>
</dbReference>
<name>A0A2B8BBY2_9PROT</name>
<proteinExistence type="inferred from homology"/>
<dbReference type="GO" id="GO:0016810">
    <property type="term" value="F:hydrolase activity, acting on carbon-nitrogen (but not peptide) bonds"/>
    <property type="evidence" value="ECO:0007669"/>
    <property type="project" value="InterPro"/>
</dbReference>
<feature type="domain" description="NodB homology" evidence="8">
    <location>
        <begin position="83"/>
        <end position="344"/>
    </location>
</feature>
<reference evidence="10" key="1">
    <citation type="submission" date="2017-10" db="EMBL/GenBank/DDBJ databases">
        <authorList>
            <person name="Kravchenko I.K."/>
            <person name="Grouzdev D.S."/>
        </authorList>
    </citation>
    <scope>NUCLEOTIDE SEQUENCE [LARGE SCALE GENOMIC DNA]</scope>
    <source>
        <strain evidence="10">B2</strain>
    </source>
</reference>
<sequence>MRLPASWPRFPAACWSRGDRAGGPAGRRPTPSGSGSPCFWPRRSTRWHGCWSRWTGRCGPMRRFMSAVSSWRGRPTMAEPSPSASLLTTSWDDGHPLDMRLAERLLRHGVTGTFYVPVRNRADRPVMTAADLRELAAAGFEIGSHTADHRRLPGLSRADAGRQMADGRAALEDILGRPVDGFCFPGGRPGRWGRLLARELGFSYARTTQMLRIDAGADPFAMATTAQIYPHRPAALWRNWLRHGGGGSRLAILRALALRGGVAQDVALGDALAVLARRTALRHGVFHLWGHSWEIDARGLWGALDRALAAAAAAFPTESRVVNRALVTLRPVNAPPPRPQDSFP</sequence>